<evidence type="ECO:0000313" key="2">
    <source>
        <dbReference type="Proteomes" id="UP001165121"/>
    </source>
</evidence>
<dbReference type="Proteomes" id="UP001165121">
    <property type="component" value="Unassembled WGS sequence"/>
</dbReference>
<evidence type="ECO:0000313" key="1">
    <source>
        <dbReference type="EMBL" id="GMF36715.1"/>
    </source>
</evidence>
<accession>A0A9W6XE90</accession>
<name>A0A9W6XE90_9STRA</name>
<gene>
    <name evidence="1" type="ORF">Pfra01_001008400</name>
</gene>
<reference evidence="1" key="1">
    <citation type="submission" date="2023-04" db="EMBL/GenBank/DDBJ databases">
        <title>Phytophthora fragariaefolia NBRC 109709.</title>
        <authorList>
            <person name="Ichikawa N."/>
            <person name="Sato H."/>
            <person name="Tonouchi N."/>
        </authorList>
    </citation>
    <scope>NUCLEOTIDE SEQUENCE</scope>
    <source>
        <strain evidence="1">NBRC 109709</strain>
    </source>
</reference>
<sequence length="340" mass="37888">MQLLDVLIVLTTPFGGTLYQTKTWSKAWPPTTVATTHRVAALLERNRRRRARAAPVPTLVVGHGHAQAVAAAAMLLPGLPREDSPQEGQGPGDPWRRPLADTCSRPVKFWNGWTVGLPKTAQLLHSKLKSSYVADLVGGRCRPALGMVAPRSPNCYLKVLKKLFGSVIEFGLKLSLKKSSLYQRSVTWCVDEHGVQHVPKRIDGLASMPVLTSAGYCSNLFVQQTGCAIVSLATLERFIHCICLRTERLLLLLRPGGFKVFCDHRNLIHVFAPSQKLKKHVRGKLLRWTVKLTEFRYTIIHIEGVHNLWADMIIRWDSDSSATTSTTLVSSFKRDTRSQA</sequence>
<dbReference type="SUPFAM" id="SSF56672">
    <property type="entry name" value="DNA/RNA polymerases"/>
    <property type="match status" value="1"/>
</dbReference>
<dbReference type="EMBL" id="BSXT01000957">
    <property type="protein sequence ID" value="GMF36715.1"/>
    <property type="molecule type" value="Genomic_DNA"/>
</dbReference>
<protein>
    <submittedName>
        <fullName evidence="1">Unnamed protein product</fullName>
    </submittedName>
</protein>
<dbReference type="OrthoDB" id="6772952at2759"/>
<dbReference type="InterPro" id="IPR043502">
    <property type="entry name" value="DNA/RNA_pol_sf"/>
</dbReference>
<comment type="caution">
    <text evidence="1">The sequence shown here is derived from an EMBL/GenBank/DDBJ whole genome shotgun (WGS) entry which is preliminary data.</text>
</comment>
<organism evidence="1 2">
    <name type="scientific">Phytophthora fragariaefolia</name>
    <dbReference type="NCBI Taxonomy" id="1490495"/>
    <lineage>
        <taxon>Eukaryota</taxon>
        <taxon>Sar</taxon>
        <taxon>Stramenopiles</taxon>
        <taxon>Oomycota</taxon>
        <taxon>Peronosporomycetes</taxon>
        <taxon>Peronosporales</taxon>
        <taxon>Peronosporaceae</taxon>
        <taxon>Phytophthora</taxon>
    </lineage>
</organism>
<proteinExistence type="predicted"/>
<dbReference type="AlphaFoldDB" id="A0A9W6XE90"/>
<keyword evidence="2" id="KW-1185">Reference proteome</keyword>